<name>A0A2U8FRZ7_9BURK</name>
<dbReference type="AlphaFoldDB" id="A0A2U8FRZ7"/>
<evidence type="ECO:0000313" key="9">
    <source>
        <dbReference type="EMBL" id="AWI53578.1"/>
    </source>
</evidence>
<accession>A0A2U8FRZ7</accession>
<dbReference type="EMBL" id="CP029210">
    <property type="protein sequence ID" value="AWI53578.1"/>
    <property type="molecule type" value="Genomic_DNA"/>
</dbReference>
<sequence>MFTDVFSFTMDPLEVVLRGTAMYWFLFAMFRFVLRRDVGAVGIADVLLLVIVADAAQNGMSGDYKTVPEGMLLVGTLIGWNVLLDWASFRFTWIRRLAEPPPLLLLRNGRFHRRNMRRELITTEELMAALRQHGVKEPSEVSEAYMEGDGSFSVLTKDKQSAGGGHKGPPGA</sequence>
<dbReference type="Gene3D" id="3.30.240.20">
    <property type="entry name" value="bsu07140 like domains"/>
    <property type="match status" value="1"/>
</dbReference>
<dbReference type="GO" id="GO:0005886">
    <property type="term" value="C:plasma membrane"/>
    <property type="evidence" value="ECO:0007669"/>
    <property type="project" value="UniProtKB-SubCell"/>
</dbReference>
<keyword evidence="3" id="KW-1003">Cell membrane</keyword>
<evidence type="ECO:0000256" key="5">
    <source>
        <dbReference type="ARBA" id="ARBA00022989"/>
    </source>
</evidence>
<feature type="domain" description="YetF C-terminal" evidence="8">
    <location>
        <begin position="91"/>
        <end position="159"/>
    </location>
</feature>
<evidence type="ECO:0000256" key="6">
    <source>
        <dbReference type="ARBA" id="ARBA00023136"/>
    </source>
</evidence>
<evidence type="ECO:0000256" key="7">
    <source>
        <dbReference type="SAM" id="Phobius"/>
    </source>
</evidence>
<reference evidence="9 10" key="1">
    <citation type="submission" date="2018-05" db="EMBL/GenBank/DDBJ databases">
        <title>complete genome sequence of Aquabacterium olei NBRC 110486.</title>
        <authorList>
            <person name="Tang B."/>
            <person name="Chang J."/>
            <person name="Zhang L."/>
            <person name="Yang H."/>
        </authorList>
    </citation>
    <scope>NUCLEOTIDE SEQUENCE [LARGE SCALE GENOMIC DNA]</scope>
    <source>
        <strain evidence="9 10">NBRC 110486</strain>
    </source>
</reference>
<evidence type="ECO:0000313" key="10">
    <source>
        <dbReference type="Proteomes" id="UP000244892"/>
    </source>
</evidence>
<evidence type="ECO:0000256" key="2">
    <source>
        <dbReference type="ARBA" id="ARBA00006448"/>
    </source>
</evidence>
<organism evidence="9 10">
    <name type="scientific">Aquabacterium olei</name>
    <dbReference type="NCBI Taxonomy" id="1296669"/>
    <lineage>
        <taxon>Bacteria</taxon>
        <taxon>Pseudomonadati</taxon>
        <taxon>Pseudomonadota</taxon>
        <taxon>Betaproteobacteria</taxon>
        <taxon>Burkholderiales</taxon>
        <taxon>Aquabacterium</taxon>
    </lineage>
</organism>
<dbReference type="InterPro" id="IPR007353">
    <property type="entry name" value="DUF421"/>
</dbReference>
<protein>
    <submittedName>
        <fullName evidence="9">DUF421 domain-containing protein</fullName>
    </submittedName>
</protein>
<gene>
    <name evidence="9" type="ORF">DEH84_09135</name>
</gene>
<feature type="transmembrane region" description="Helical" evidence="7">
    <location>
        <begin position="71"/>
        <end position="89"/>
    </location>
</feature>
<evidence type="ECO:0000256" key="4">
    <source>
        <dbReference type="ARBA" id="ARBA00022692"/>
    </source>
</evidence>
<dbReference type="InterPro" id="IPR023090">
    <property type="entry name" value="UPF0702_alpha/beta_dom_sf"/>
</dbReference>
<keyword evidence="10" id="KW-1185">Reference proteome</keyword>
<evidence type="ECO:0000256" key="1">
    <source>
        <dbReference type="ARBA" id="ARBA00004651"/>
    </source>
</evidence>
<dbReference type="OrthoDB" id="8617494at2"/>
<feature type="transmembrane region" description="Helical" evidence="7">
    <location>
        <begin position="41"/>
        <end position="59"/>
    </location>
</feature>
<keyword evidence="6 7" id="KW-0472">Membrane</keyword>
<keyword evidence="4 7" id="KW-0812">Transmembrane</keyword>
<dbReference type="PANTHER" id="PTHR34582:SF6">
    <property type="entry name" value="UPF0702 TRANSMEMBRANE PROTEIN YCAP"/>
    <property type="match status" value="1"/>
</dbReference>
<dbReference type="Proteomes" id="UP000244892">
    <property type="component" value="Chromosome"/>
</dbReference>
<keyword evidence="5 7" id="KW-1133">Transmembrane helix</keyword>
<comment type="subcellular location">
    <subcellularLocation>
        <location evidence="1">Cell membrane</location>
        <topology evidence="1">Multi-pass membrane protein</topology>
    </subcellularLocation>
</comment>
<dbReference type="KEGG" id="aon:DEH84_09135"/>
<proteinExistence type="inferred from homology"/>
<dbReference type="PANTHER" id="PTHR34582">
    <property type="entry name" value="UPF0702 TRANSMEMBRANE PROTEIN YCAP"/>
    <property type="match status" value="1"/>
</dbReference>
<feature type="transmembrane region" description="Helical" evidence="7">
    <location>
        <begin position="15"/>
        <end position="34"/>
    </location>
</feature>
<evidence type="ECO:0000256" key="3">
    <source>
        <dbReference type="ARBA" id="ARBA00022475"/>
    </source>
</evidence>
<comment type="similarity">
    <text evidence="2">Belongs to the UPF0702 family.</text>
</comment>
<evidence type="ECO:0000259" key="8">
    <source>
        <dbReference type="Pfam" id="PF04239"/>
    </source>
</evidence>
<dbReference type="Pfam" id="PF04239">
    <property type="entry name" value="DUF421"/>
    <property type="match status" value="1"/>
</dbReference>